<keyword evidence="5 6" id="KW-0472">Membrane</keyword>
<keyword evidence="3 6" id="KW-0812">Transmembrane</keyword>
<sequence length="452" mass="48481">MSIFQFLRILWAHRYITLATTVCTLIGAFIAILIVPPSYQAVSRVMLNTLKPDPVTGEVISSVSSRTYVTTQTELIRDYEVAGKAVDQLGWASNPDAITRYQSANANGLEFRQWLAKKIIDQTSVKVVTGTNILEIAYKANSPSEAKSMADALRNAYIESTLDTRRTEAARTADWYALQAQKEQALLNAADAAKTQYERENGIVMQADNVDIDTARLRALASQSTTPAPVVAAMPASSPSGAQLAQLDAAIAQATQTLGPNHPQMQELRARRASVAAMAAQEAAAARAMAGASSGALQREVAAQTSKVIANRDKIERLSQLQAEVNLRRDQYNKSMARIVELRQEAAVADTGLTPLGQAVTPQKPLFPNKPLILGGSLGLGFGLGIVLSLLLELFGRRVRSAEDMLAGVDAPLLAVISLPGVDQAGGQRHGGGWLGMSRLKKKAGRQKLARA</sequence>
<evidence type="ECO:0000313" key="8">
    <source>
        <dbReference type="EMBL" id="MET3528117.1"/>
    </source>
</evidence>
<dbReference type="InterPro" id="IPR050445">
    <property type="entry name" value="Bact_polysacc_biosynth/exp"/>
</dbReference>
<feature type="domain" description="Polysaccharide chain length determinant N-terminal" evidence="7">
    <location>
        <begin position="2"/>
        <end position="89"/>
    </location>
</feature>
<evidence type="ECO:0000256" key="5">
    <source>
        <dbReference type="ARBA" id="ARBA00023136"/>
    </source>
</evidence>
<reference evidence="8 9" key="1">
    <citation type="submission" date="2024-06" db="EMBL/GenBank/DDBJ databases">
        <title>Genomic Encyclopedia of Type Strains, Phase IV (KMG-IV): sequencing the most valuable type-strain genomes for metagenomic binning, comparative biology and taxonomic classification.</title>
        <authorList>
            <person name="Goeker M."/>
        </authorList>
    </citation>
    <scope>NUCLEOTIDE SEQUENCE [LARGE SCALE GENOMIC DNA]</scope>
    <source>
        <strain evidence="8 9">DSM 17809</strain>
    </source>
</reference>
<keyword evidence="4 6" id="KW-1133">Transmembrane helix</keyword>
<evidence type="ECO:0000256" key="3">
    <source>
        <dbReference type="ARBA" id="ARBA00022692"/>
    </source>
</evidence>
<evidence type="ECO:0000256" key="2">
    <source>
        <dbReference type="ARBA" id="ARBA00022475"/>
    </source>
</evidence>
<dbReference type="Proteomes" id="UP001549110">
    <property type="component" value="Unassembled WGS sequence"/>
</dbReference>
<feature type="transmembrane region" description="Helical" evidence="6">
    <location>
        <begin position="372"/>
        <end position="395"/>
    </location>
</feature>
<dbReference type="InterPro" id="IPR003856">
    <property type="entry name" value="LPS_length_determ_N"/>
</dbReference>
<dbReference type="PANTHER" id="PTHR32309:SF13">
    <property type="entry name" value="FERRIC ENTEROBACTIN TRANSPORT PROTEIN FEPE"/>
    <property type="match status" value="1"/>
</dbReference>
<evidence type="ECO:0000313" key="9">
    <source>
        <dbReference type="Proteomes" id="UP001549110"/>
    </source>
</evidence>
<proteinExistence type="predicted"/>
<organism evidence="8 9">
    <name type="scientific">Phenylobacterium koreense</name>
    <dbReference type="NCBI Taxonomy" id="266125"/>
    <lineage>
        <taxon>Bacteria</taxon>
        <taxon>Pseudomonadati</taxon>
        <taxon>Pseudomonadota</taxon>
        <taxon>Alphaproteobacteria</taxon>
        <taxon>Caulobacterales</taxon>
        <taxon>Caulobacteraceae</taxon>
        <taxon>Phenylobacterium</taxon>
    </lineage>
</organism>
<dbReference type="EMBL" id="JBEPLU010000003">
    <property type="protein sequence ID" value="MET3528117.1"/>
    <property type="molecule type" value="Genomic_DNA"/>
</dbReference>
<comment type="caution">
    <text evidence="8">The sequence shown here is derived from an EMBL/GenBank/DDBJ whole genome shotgun (WGS) entry which is preliminary data.</text>
</comment>
<dbReference type="Pfam" id="PF02706">
    <property type="entry name" value="Wzz"/>
    <property type="match status" value="1"/>
</dbReference>
<evidence type="ECO:0000256" key="6">
    <source>
        <dbReference type="SAM" id="Phobius"/>
    </source>
</evidence>
<accession>A0ABV2EME9</accession>
<name>A0ABV2EME9_9CAUL</name>
<evidence type="ECO:0000256" key="4">
    <source>
        <dbReference type="ARBA" id="ARBA00022989"/>
    </source>
</evidence>
<dbReference type="RefSeq" id="WP_354298108.1">
    <property type="nucleotide sequence ID" value="NZ_JBEPLU010000003.1"/>
</dbReference>
<evidence type="ECO:0000256" key="1">
    <source>
        <dbReference type="ARBA" id="ARBA00004651"/>
    </source>
</evidence>
<gene>
    <name evidence="8" type="ORF">ABID41_003256</name>
</gene>
<evidence type="ECO:0000259" key="7">
    <source>
        <dbReference type="Pfam" id="PF02706"/>
    </source>
</evidence>
<keyword evidence="9" id="KW-1185">Reference proteome</keyword>
<comment type="subcellular location">
    <subcellularLocation>
        <location evidence="1">Cell membrane</location>
        <topology evidence="1">Multi-pass membrane protein</topology>
    </subcellularLocation>
</comment>
<feature type="transmembrane region" description="Helical" evidence="6">
    <location>
        <begin position="12"/>
        <end position="35"/>
    </location>
</feature>
<protein>
    <submittedName>
        <fullName evidence="8">Uncharacterized protein involved in exopolysaccharide biosynthesis</fullName>
    </submittedName>
</protein>
<keyword evidence="2" id="KW-1003">Cell membrane</keyword>
<dbReference type="PANTHER" id="PTHR32309">
    <property type="entry name" value="TYROSINE-PROTEIN KINASE"/>
    <property type="match status" value="1"/>
</dbReference>